<dbReference type="Proteomes" id="UP001598201">
    <property type="component" value="Unassembled WGS sequence"/>
</dbReference>
<sequence length="48" mass="5404">MSWEPYLPVLRPVLPSVCGATSPDEDDRQTQLIAIQLPEARAMFFGAW</sequence>
<protein>
    <submittedName>
        <fullName evidence="1">Uncharacterized protein</fullName>
    </submittedName>
</protein>
<dbReference type="GeneID" id="95419067"/>
<dbReference type="EMBL" id="JBHUCJ010000030">
    <property type="protein sequence ID" value="MFD3224553.1"/>
    <property type="molecule type" value="Genomic_DNA"/>
</dbReference>
<reference evidence="1 2" key="1">
    <citation type="submission" date="2024-09" db="EMBL/GenBank/DDBJ databases">
        <title>Genomes of Rahnella.</title>
        <authorList>
            <person name="Mnguni F.C."/>
            <person name="Shin G.Y."/>
            <person name="Coutinho T."/>
        </authorList>
    </citation>
    <scope>NUCLEOTIDE SEQUENCE [LARGE SCALE GENOMIC DNA]</scope>
    <source>
        <strain evidence="1 2">20WA0057</strain>
    </source>
</reference>
<organism evidence="1 2">
    <name type="scientific">Rahnella sp. (strain Y9602)</name>
    <dbReference type="NCBI Taxonomy" id="2703885"/>
    <lineage>
        <taxon>Bacteria</taxon>
        <taxon>Pseudomonadati</taxon>
        <taxon>Pseudomonadota</taxon>
        <taxon>Gammaproteobacteria</taxon>
        <taxon>Enterobacterales</taxon>
        <taxon>Yersiniaceae</taxon>
        <taxon>Rahnella</taxon>
    </lineage>
</organism>
<dbReference type="RefSeq" id="WP_223509957.1">
    <property type="nucleotide sequence ID" value="NC_015061.1"/>
</dbReference>
<proteinExistence type="predicted"/>
<evidence type="ECO:0000313" key="1">
    <source>
        <dbReference type="EMBL" id="MFD3224553.1"/>
    </source>
</evidence>
<gene>
    <name evidence="1" type="ORF">ACFPK4_13505</name>
</gene>
<keyword evidence="2" id="KW-1185">Reference proteome</keyword>
<evidence type="ECO:0000313" key="2">
    <source>
        <dbReference type="Proteomes" id="UP001598201"/>
    </source>
</evidence>
<name>A0ABW6CAC9_RAHSY</name>
<comment type="caution">
    <text evidence="1">The sequence shown here is derived from an EMBL/GenBank/DDBJ whole genome shotgun (WGS) entry which is preliminary data.</text>
</comment>
<accession>A0ABW6CAC9</accession>